<dbReference type="InterPro" id="IPR015816">
    <property type="entry name" value="Vitellinogen_b-sht_N"/>
</dbReference>
<dbReference type="InterPro" id="IPR001747">
    <property type="entry name" value="Vitellogenin_N"/>
</dbReference>
<dbReference type="Gene3D" id="2.20.50.20">
    <property type="entry name" value="Lipovitellin. Chain A, domain 3"/>
    <property type="match status" value="1"/>
</dbReference>
<dbReference type="SUPFAM" id="SSF48431">
    <property type="entry name" value="Lipovitellin-phosvitin complex, superhelical domain"/>
    <property type="match status" value="1"/>
</dbReference>
<proteinExistence type="predicted"/>
<accession>A0A8X6GTU4</accession>
<dbReference type="InterPro" id="IPR015817">
    <property type="entry name" value="Vitellinogen_open_b-sht_sub1"/>
</dbReference>
<dbReference type="InterPro" id="IPR001846">
    <property type="entry name" value="VWF_type-D"/>
</dbReference>
<dbReference type="Proteomes" id="UP000887116">
    <property type="component" value="Unassembled WGS sequence"/>
</dbReference>
<evidence type="ECO:0000313" key="10">
    <source>
        <dbReference type="Proteomes" id="UP000887116"/>
    </source>
</evidence>
<keyword evidence="3" id="KW-1015">Disulfide bond</keyword>
<evidence type="ECO:0000256" key="6">
    <source>
        <dbReference type="SAM" id="SignalP"/>
    </source>
</evidence>
<dbReference type="Gene3D" id="1.25.10.20">
    <property type="entry name" value="Vitellinogen, superhelical"/>
    <property type="match status" value="1"/>
</dbReference>
<dbReference type="GO" id="GO:0005319">
    <property type="term" value="F:lipid transporter activity"/>
    <property type="evidence" value="ECO:0007669"/>
    <property type="project" value="InterPro"/>
</dbReference>
<feature type="domain" description="VWFD" evidence="8">
    <location>
        <begin position="2657"/>
        <end position="2824"/>
    </location>
</feature>
<dbReference type="Pfam" id="PF09172">
    <property type="entry name" value="Vit_open_b-sht"/>
    <property type="match status" value="1"/>
</dbReference>
<dbReference type="InterPro" id="IPR011030">
    <property type="entry name" value="Lipovitellin_superhlx_dom"/>
</dbReference>
<dbReference type="Gene3D" id="2.30.230.10">
    <property type="entry name" value="Lipovitellin, beta-sheet shell regions, chain A"/>
    <property type="match status" value="1"/>
</dbReference>
<dbReference type="PROSITE" id="PS51233">
    <property type="entry name" value="VWFD"/>
    <property type="match status" value="1"/>
</dbReference>
<dbReference type="PROSITE" id="PS51211">
    <property type="entry name" value="VITELLOGENIN"/>
    <property type="match status" value="1"/>
</dbReference>
<dbReference type="InterPro" id="IPR015819">
    <property type="entry name" value="Lipid_transp_b-sht_shell"/>
</dbReference>
<feature type="chain" id="PRO_5036470183" evidence="6">
    <location>
        <begin position="18"/>
        <end position="3059"/>
    </location>
</feature>
<dbReference type="InterPro" id="IPR050733">
    <property type="entry name" value="Vitellogenin/Apolipophorin"/>
</dbReference>
<comment type="caution">
    <text evidence="5">Lacks conserved residue(s) required for the propagation of feature annotation.</text>
</comment>
<dbReference type="GO" id="GO:0045735">
    <property type="term" value="F:nutrient reservoir activity"/>
    <property type="evidence" value="ECO:0007669"/>
    <property type="project" value="UniProtKB-KW"/>
</dbReference>
<keyword evidence="4" id="KW-0325">Glycoprotein</keyword>
<reference evidence="9" key="1">
    <citation type="submission" date="2020-07" db="EMBL/GenBank/DDBJ databases">
        <title>Multicomponent nature underlies the extraordinary mechanical properties of spider dragline silk.</title>
        <authorList>
            <person name="Kono N."/>
            <person name="Nakamura H."/>
            <person name="Mori M."/>
            <person name="Yoshida Y."/>
            <person name="Ohtoshi R."/>
            <person name="Malay A.D."/>
            <person name="Moran D.A.P."/>
            <person name="Tomita M."/>
            <person name="Numata K."/>
            <person name="Arakawa K."/>
        </authorList>
    </citation>
    <scope>NUCLEOTIDE SEQUENCE</scope>
</reference>
<evidence type="ECO:0000259" key="7">
    <source>
        <dbReference type="PROSITE" id="PS51211"/>
    </source>
</evidence>
<dbReference type="Pfam" id="PF01347">
    <property type="entry name" value="Vitellogenin_N"/>
    <property type="match status" value="1"/>
</dbReference>
<keyword evidence="10" id="KW-1185">Reference proteome</keyword>
<protein>
    <submittedName>
        <fullName evidence="9">Apolipophorins</fullName>
    </submittedName>
</protein>
<dbReference type="SMART" id="SM00216">
    <property type="entry name" value="VWD"/>
    <property type="match status" value="1"/>
</dbReference>
<dbReference type="OrthoDB" id="6374144at2759"/>
<evidence type="ECO:0000256" key="3">
    <source>
        <dbReference type="ARBA" id="ARBA00023157"/>
    </source>
</evidence>
<evidence type="ECO:0000259" key="8">
    <source>
        <dbReference type="PROSITE" id="PS51233"/>
    </source>
</evidence>
<evidence type="ECO:0000256" key="1">
    <source>
        <dbReference type="ARBA" id="ARBA00022729"/>
    </source>
</evidence>
<keyword evidence="2" id="KW-0758">Storage protein</keyword>
<evidence type="ECO:0000256" key="2">
    <source>
        <dbReference type="ARBA" id="ARBA00022761"/>
    </source>
</evidence>
<dbReference type="PANTHER" id="PTHR23345:SF15">
    <property type="entry name" value="VITELLOGENIN 1-RELATED"/>
    <property type="match status" value="1"/>
</dbReference>
<dbReference type="EMBL" id="BMAO01001474">
    <property type="protein sequence ID" value="GFQ73674.1"/>
    <property type="molecule type" value="Genomic_DNA"/>
</dbReference>
<dbReference type="Pfam" id="PF00094">
    <property type="entry name" value="VWD"/>
    <property type="match status" value="1"/>
</dbReference>
<evidence type="ECO:0000256" key="5">
    <source>
        <dbReference type="PROSITE-ProRule" id="PRU00557"/>
    </source>
</evidence>
<sequence length="3059" mass="347096">MVLRLVVIAWLGCLAVAGPMPWDDSKCAQECKGGAKYQYSEGTSYIYSFESSNTLEAPGATDLSMKMTATVKLTAVSKCEMVLQVLDATLQHGPVQETSSPFIDALKKNPFPFSFDDGKINHVCPNPDDPNDVNNVKKAIVSAFQNSMKSFEANLYEKEVDVLGSCDTEYRTKMNQNDKFVFLKLKDISTCTDHIKGQTLLLAQLYESSSKRQHLPFLSGETLTCQQTVVSGIVEEVSCSEEASFKPLYEFGYVVNANGVIKLKKISTETSSGVAYRAPKKESLAFKYNPTVRKNENLEAEAQNTLRHICENSEGLITKNARNSVHKLVYLIRGLSLSPLEKLYESLKNKQLCASNKALTIYLDALKAASSGASISLFSKLVAKGEIRKTDAFLWMTLLPFTSYLDEESVAATLPLLKKDTAIRQSLLGVSAMTYKYCSTRNDCENSNAVKSVSSSLKQFLGDKCQTTNKEEEAKIMTALKAFGNLGYIGDSADSIFECANLNTNEMTVRVAAIEAFRRTPCSEKIASQLLDIFKNKNEDDEVRIASLVALSKCANKEIFRHILETYSSESSQQVKVFTWSLLTNMQSSSDPVKSSLTESVYLEEIEVPDSTDLTKFSRNFQLSLFSEFLNIGNEFDGNLIYSKNSFLPRSSSIGIKSNIFGNQLDLFQIGSRIEDLEHILEKLFGPHGLMPNLNVDDLLNLIPVTRGKRRKRSTESYKSKIEALSERMGYSRGKIPHGSAYFRVLGHELAWVNLHKDMFKKFGDISLDDILKEITSTKVIDVAKNLLFLDVTALFPSVTGRAYKLAGNGSLTLGLKTDGKIDIEKPNFPNAKVHVEGMAQPSLLSDLSASFTIHSEDFEPGVKVETVVSAGLDVSGKFELKDFRLLHIKLDRRQDRQEILSLKRTIYVMNHAGTREIPKIPSYNLNYCTKYLQTILGAQYCLAATIPHIFDAEGKPKIPFVRSMEASVVVEKTDKSMEGYEILLELPEYGARKERKYKFLLDTPNSAINRKFSIDLIAKRPNTESTEIALNVVNPFYSLDIGVDVLNKADVFQLKAEALGDKKRRYAILMDVKTNARGSRLIEYQPTVDIILHKVRPIQLSGTIVFSKGLKEQISINMQSQSFDSPLTIKGNLAKEGANIALEENWKLQSFFNVTAFEQIHRMESIFGNQEGKGLYLDLGHHYEPDGRSYESVSLNAKLENIELRDRLQFSLETNLILAEHEEISSNLRWDFSLKPFAHLKNDIIFRYGKNFEDNKHLVRVTQMTALNGDFETYEHMDIENKLGLTISCFDFDKYGALSFGWNFEKKPKLFFEIGVRTEKDREISLKYDYQHLTTKPLKIAAEGKIVYYTYTFLYKDQLHEIAPNEYQGKAVIIPREGKEITVDYIHKIKSQNNFHHEFDGTVNLPGTVVPVHIKADLALNSDSLKLNTIADTGNRRSYSIDMNLQKTGASDIKLFTPLVEGTVNVNSENGDHSVRADIKAVETNRRIIVTGNIAENDVKTLTLEVQLDADNDAEKKLSIKATTSKEVEDGIDKHMITAAIIYEGAINVDVKGKISTDLIRGPHYFRADFSGNMGPMAIEYTHQIKHGEVESVMKYLRSDSEKLRLDMKGKYVFTATKFLTEYGLFLSSPYKTFDGKELYFQIMGDSSETKTIFIAEYRIKPATVIGYVGKIDYERKKGWPGQIRSNLLVTVHQRPLYEGSTHIDYGNGKYSWKTSFTPISKRKINLFTSFEHAAKFAAFHHSMSAQLQYLQNIQLNAVADLRNMEDAKVHSNLGVNNHELYNLNSTLKMRSLIDFEGHLVLFSKITPSLHVLYKTQSSGQVTKYDMNLEVDSVNIITGSGELKKRKRGFNGDMIFNYREREFLVLNINQEAKSKQERFYVVKLKTPWRSYEANVKIIKEKKGSVRYETKFCRNEAEKCILIDAYHKEPGEFDEWQISYKRGDVDFSIERITSSTNDLSRFHTVIYKGDKRYGYDLRLAKEGKGHSISLGIILPSREIVTKTYGEISLQKPRVKFEFSADARKHPERKLITDIRFENHLTDNNPSKLNVIISHPIYEKPIELQLIADLEPTSNKILTAEMSADYSNNPEDKLIGKLTLFVESKDGNSETMILNIFHKDEEHLDLVLKINGSETDNEDFVGIFWNWKDEGDVDMEAFLYYRYLKKERKFYFEYNRPKLVYQLDGSVVTPQTLLLDNTCEVDLKSVYNGEITKAKYIVDYANNCHRLLVFNVEGQKTQVIELCFSRASRKLLSIWSESLDEEGEWTFDFSVDIIRKSWRTIKIMSNFNLEFLGATLFKATSLGDELSAAGVGTLPFYNSPRFKLIRNAFHSKIFQPSVRFFIPEAARFIADVKRDTTFAAIKLKEYYNSLPPLTEVQETIEKISEWIESFLLEVWKAVESYYKQHLKKVINFVDKATGIVKAICNNNEDCRAFVKAYNDGGWKGLANQIQNFLKSLPQRVRNFMERPGVDARKFFDKVMVLVKTVLQPLTKYKCGEIVVKSVQLIYQKLEPHIQNFLENYPNFYRAARQAIVTNEYVILSTQIAKESYSWVKEEVLKIDYEKLFAISKKYVEELLFNFTPPSPKSSFTVHTLQHGKVDFDIHFGVSQSYPLKIILGILDRITNLIEKFFTNRAQFGSNALLVKFKKGADLNFFPPYEAQAMIMNNQHFITFDKLFYDFSGECVYLLTRDFEDGNFTFALSPAEAGKDPSILALINNLSVEINSGDKTVKISDNPVELPYISNDFNIERSGSNSIMFDDKRGAKFKCNLEHSLCSFTIAGWYFGKTAGLLGTYNYEKSDEFKRPKGQIANSPTVHAKSWELKKGCKTSNLISDVKINENSEYYKSCKKYFKDTSSPLAACFNEVKPDQYFELCLRHLAKVSDQSKAICNIATAYVMECERNYVELSLPSACITCIAPDGTPLQHGDRKKYENLSKKAADMSFGVVGYGGDIGNPQVYTVKGDIFFNARDIGTIKDRLKVVSQKNESSRAFEAMKLAVTYSFRSDTAKSFVLLSCSACKYDFKSLLYPVIQQSLLERGITLHVISNAEITIRKSSVKEKGII</sequence>
<feature type="domain" description="Vitellogenin" evidence="7">
    <location>
        <begin position="39"/>
        <end position="652"/>
    </location>
</feature>
<comment type="caution">
    <text evidence="9">The sequence shown here is derived from an EMBL/GenBank/DDBJ whole genome shotgun (WGS) entry which is preliminary data.</text>
</comment>
<dbReference type="InterPro" id="IPR015255">
    <property type="entry name" value="Vitellinogen_open_b-sht"/>
</dbReference>
<evidence type="ECO:0000313" key="9">
    <source>
        <dbReference type="EMBL" id="GFQ73674.1"/>
    </source>
</evidence>
<dbReference type="Pfam" id="PF08742">
    <property type="entry name" value="C8"/>
    <property type="match status" value="1"/>
</dbReference>
<dbReference type="SUPFAM" id="SSF56968">
    <property type="entry name" value="Lipovitellin-phosvitin complex, beta-sheet shell regions"/>
    <property type="match status" value="2"/>
</dbReference>
<organism evidence="9 10">
    <name type="scientific">Trichonephila clavata</name>
    <name type="common">Joro spider</name>
    <name type="synonym">Nephila clavata</name>
    <dbReference type="NCBI Taxonomy" id="2740835"/>
    <lineage>
        <taxon>Eukaryota</taxon>
        <taxon>Metazoa</taxon>
        <taxon>Ecdysozoa</taxon>
        <taxon>Arthropoda</taxon>
        <taxon>Chelicerata</taxon>
        <taxon>Arachnida</taxon>
        <taxon>Araneae</taxon>
        <taxon>Araneomorphae</taxon>
        <taxon>Entelegynae</taxon>
        <taxon>Araneoidea</taxon>
        <taxon>Nephilidae</taxon>
        <taxon>Trichonephila</taxon>
    </lineage>
</organism>
<dbReference type="InterPro" id="IPR014853">
    <property type="entry name" value="VWF/SSPO/ZAN-like_Cys-rich_dom"/>
</dbReference>
<gene>
    <name evidence="9" type="ORF">TNCT_366351</name>
</gene>
<dbReference type="SMART" id="SM00638">
    <property type="entry name" value="LPD_N"/>
    <property type="match status" value="1"/>
</dbReference>
<feature type="signal peptide" evidence="6">
    <location>
        <begin position="1"/>
        <end position="17"/>
    </location>
</feature>
<name>A0A8X6GTU4_TRICU</name>
<evidence type="ECO:0000256" key="4">
    <source>
        <dbReference type="ARBA" id="ARBA00023180"/>
    </source>
</evidence>
<dbReference type="SMART" id="SM01169">
    <property type="entry name" value="DUF1943"/>
    <property type="match status" value="1"/>
</dbReference>
<feature type="non-terminal residue" evidence="9">
    <location>
        <position position="1"/>
    </location>
</feature>
<dbReference type="PANTHER" id="PTHR23345">
    <property type="entry name" value="VITELLOGENIN-RELATED"/>
    <property type="match status" value="1"/>
</dbReference>
<dbReference type="Gene3D" id="2.20.80.10">
    <property type="entry name" value="Lipovitellin-phosvitin complex, chain A, domain 4"/>
    <property type="match status" value="1"/>
</dbReference>
<keyword evidence="1 6" id="KW-0732">Signal</keyword>